<keyword evidence="3" id="KW-1015">Disulfide bond</keyword>
<dbReference type="AlphaFoldDB" id="A0A5B8VRT0"/>
<evidence type="ECO:0000313" key="8">
    <source>
        <dbReference type="Proteomes" id="UP000321291"/>
    </source>
</evidence>
<dbReference type="OrthoDB" id="9815205at2"/>
<feature type="domain" description="Thioredoxin" evidence="6">
    <location>
        <begin position="31"/>
        <end position="176"/>
    </location>
</feature>
<dbReference type="GO" id="GO:0017004">
    <property type="term" value="P:cytochrome complex assembly"/>
    <property type="evidence" value="ECO:0007669"/>
    <property type="project" value="UniProtKB-KW"/>
</dbReference>
<dbReference type="PANTHER" id="PTHR42852">
    <property type="entry name" value="THIOL:DISULFIDE INTERCHANGE PROTEIN DSBE"/>
    <property type="match status" value="1"/>
</dbReference>
<organism evidence="7 8">
    <name type="scientific">Arachidicoccus ginsenosidivorans</name>
    <dbReference type="NCBI Taxonomy" id="496057"/>
    <lineage>
        <taxon>Bacteria</taxon>
        <taxon>Pseudomonadati</taxon>
        <taxon>Bacteroidota</taxon>
        <taxon>Chitinophagia</taxon>
        <taxon>Chitinophagales</taxon>
        <taxon>Chitinophagaceae</taxon>
        <taxon>Arachidicoccus</taxon>
    </lineage>
</organism>
<dbReference type="SUPFAM" id="SSF52833">
    <property type="entry name" value="Thioredoxin-like"/>
    <property type="match status" value="1"/>
</dbReference>
<dbReference type="InterPro" id="IPR017937">
    <property type="entry name" value="Thioredoxin_CS"/>
</dbReference>
<dbReference type="InterPro" id="IPR036249">
    <property type="entry name" value="Thioredoxin-like_sf"/>
</dbReference>
<evidence type="ECO:0000256" key="3">
    <source>
        <dbReference type="ARBA" id="ARBA00023157"/>
    </source>
</evidence>
<evidence type="ECO:0000256" key="4">
    <source>
        <dbReference type="ARBA" id="ARBA00023284"/>
    </source>
</evidence>
<feature type="chain" id="PRO_5023106013" evidence="5">
    <location>
        <begin position="23"/>
        <end position="176"/>
    </location>
</feature>
<dbReference type="EMBL" id="CP042434">
    <property type="protein sequence ID" value="QEC73295.1"/>
    <property type="molecule type" value="Genomic_DNA"/>
</dbReference>
<protein>
    <submittedName>
        <fullName evidence="7">TlpA family protein disulfide reductase</fullName>
    </submittedName>
</protein>
<reference evidence="7 8" key="1">
    <citation type="journal article" date="2017" name="Int. J. Syst. Evol. Microbiol.">
        <title>Arachidicoccus ginsenosidivorans sp. nov., with ginsenoside-converting activity isolated from ginseng cultivating soil.</title>
        <authorList>
            <person name="Siddiqi M.Z."/>
            <person name="Aslam Z."/>
            <person name="Im W.T."/>
        </authorList>
    </citation>
    <scope>NUCLEOTIDE SEQUENCE [LARGE SCALE GENOMIC DNA]</scope>
    <source>
        <strain evidence="7 8">Gsoil 809</strain>
    </source>
</reference>
<feature type="signal peptide" evidence="5">
    <location>
        <begin position="1"/>
        <end position="22"/>
    </location>
</feature>
<dbReference type="PROSITE" id="PS51352">
    <property type="entry name" value="THIOREDOXIN_2"/>
    <property type="match status" value="1"/>
</dbReference>
<dbReference type="InterPro" id="IPR000866">
    <property type="entry name" value="AhpC/TSA"/>
</dbReference>
<dbReference type="CDD" id="cd02966">
    <property type="entry name" value="TlpA_like_family"/>
    <property type="match status" value="1"/>
</dbReference>
<name>A0A5B8VRT0_9BACT</name>
<keyword evidence="5" id="KW-0732">Signal</keyword>
<sequence length="176" mass="19645">MLKTKLLWLTILLSLASATSFAQSNQTATALVVGSKAPDLSLPGPKGDTVSLYSLKGRIILVDFWASWCAPCVKEQPELLQLYKKYKHAHFKNASGFEIYGVSLDNKKANWVKAIQKMNISWIQVSDLKFWNSKAARIFDVEALPFNVLIDEKGIILAINLHGKALEKSILNQIDK</sequence>
<dbReference type="PANTHER" id="PTHR42852:SF6">
    <property type="entry name" value="THIOL:DISULFIDE INTERCHANGE PROTEIN DSBE"/>
    <property type="match status" value="1"/>
</dbReference>
<dbReference type="Proteomes" id="UP000321291">
    <property type="component" value="Chromosome"/>
</dbReference>
<gene>
    <name evidence="7" type="ORF">FSB73_18090</name>
</gene>
<evidence type="ECO:0000259" key="6">
    <source>
        <dbReference type="PROSITE" id="PS51352"/>
    </source>
</evidence>
<accession>A0A5B8VRT0</accession>
<dbReference type="PROSITE" id="PS00194">
    <property type="entry name" value="THIOREDOXIN_1"/>
    <property type="match status" value="1"/>
</dbReference>
<dbReference type="InterPro" id="IPR013766">
    <property type="entry name" value="Thioredoxin_domain"/>
</dbReference>
<evidence type="ECO:0000256" key="1">
    <source>
        <dbReference type="ARBA" id="ARBA00004196"/>
    </source>
</evidence>
<evidence type="ECO:0000256" key="5">
    <source>
        <dbReference type="SAM" id="SignalP"/>
    </source>
</evidence>
<keyword evidence="2" id="KW-0201">Cytochrome c-type biogenesis</keyword>
<keyword evidence="8" id="KW-1185">Reference proteome</keyword>
<dbReference type="KEGG" id="agi:FSB73_18090"/>
<dbReference type="Pfam" id="PF00578">
    <property type="entry name" value="AhpC-TSA"/>
    <property type="match status" value="1"/>
</dbReference>
<dbReference type="Gene3D" id="3.40.30.10">
    <property type="entry name" value="Glutaredoxin"/>
    <property type="match status" value="1"/>
</dbReference>
<evidence type="ECO:0000256" key="2">
    <source>
        <dbReference type="ARBA" id="ARBA00022748"/>
    </source>
</evidence>
<dbReference type="InterPro" id="IPR050553">
    <property type="entry name" value="Thioredoxin_ResA/DsbE_sf"/>
</dbReference>
<proteinExistence type="predicted"/>
<dbReference type="GO" id="GO:0030313">
    <property type="term" value="C:cell envelope"/>
    <property type="evidence" value="ECO:0007669"/>
    <property type="project" value="UniProtKB-SubCell"/>
</dbReference>
<dbReference type="RefSeq" id="WP_146785396.1">
    <property type="nucleotide sequence ID" value="NZ_CP042434.1"/>
</dbReference>
<keyword evidence="4" id="KW-0676">Redox-active center</keyword>
<comment type="subcellular location">
    <subcellularLocation>
        <location evidence="1">Cell envelope</location>
    </subcellularLocation>
</comment>
<evidence type="ECO:0000313" key="7">
    <source>
        <dbReference type="EMBL" id="QEC73295.1"/>
    </source>
</evidence>